<dbReference type="Gene3D" id="1.25.40.10">
    <property type="entry name" value="Tetratricopeptide repeat domain"/>
    <property type="match status" value="1"/>
</dbReference>
<feature type="domain" description="DUF6596" evidence="2">
    <location>
        <begin position="193"/>
        <end position="293"/>
    </location>
</feature>
<feature type="domain" description="RNA polymerase sigma-70 region 2" evidence="1">
    <location>
        <begin position="37"/>
        <end position="84"/>
    </location>
</feature>
<dbReference type="InterPro" id="IPR046531">
    <property type="entry name" value="DUF6596"/>
</dbReference>
<dbReference type="InterPro" id="IPR011990">
    <property type="entry name" value="TPR-like_helical_dom_sf"/>
</dbReference>
<dbReference type="Gene3D" id="1.10.1740.10">
    <property type="match status" value="1"/>
</dbReference>
<comment type="caution">
    <text evidence="3">The sequence shown here is derived from an EMBL/GenBank/DDBJ whole genome shotgun (WGS) entry which is preliminary data.</text>
</comment>
<dbReference type="SUPFAM" id="SSF88659">
    <property type="entry name" value="Sigma3 and sigma4 domains of RNA polymerase sigma factors"/>
    <property type="match status" value="1"/>
</dbReference>
<organism evidence="3 4">
    <name type="scientific">Splendidivirga corallicola</name>
    <dbReference type="NCBI Taxonomy" id="3051826"/>
    <lineage>
        <taxon>Bacteria</taxon>
        <taxon>Pseudomonadati</taxon>
        <taxon>Bacteroidota</taxon>
        <taxon>Cytophagia</taxon>
        <taxon>Cytophagales</taxon>
        <taxon>Splendidivirgaceae</taxon>
        <taxon>Splendidivirga</taxon>
    </lineage>
</organism>
<dbReference type="EMBL" id="JAUJEA010000019">
    <property type="protein sequence ID" value="MDN5205473.1"/>
    <property type="molecule type" value="Genomic_DNA"/>
</dbReference>
<dbReference type="InterPro" id="IPR014284">
    <property type="entry name" value="RNA_pol_sigma-70_dom"/>
</dbReference>
<evidence type="ECO:0000259" key="2">
    <source>
        <dbReference type="Pfam" id="PF20239"/>
    </source>
</evidence>
<accession>A0ABT8L0Y1</accession>
<dbReference type="PANTHER" id="PTHR47756:SF2">
    <property type="entry name" value="BLL6612 PROTEIN"/>
    <property type="match status" value="1"/>
</dbReference>
<sequence length="426" mass="48613">MNNPPTIVEANQLANHLFREQSGKMVAALTNLFGLDQLELVQDIVQDTFYTALKTWVKALPPDPKAWLFKVAKNKAINALKRDQKLVRQQGTSSFVKDQASFITQKFDQIFLDHELKDSQLQMLFACCNPVFSEKNSIILTLKTLGGFGVHEISNALRMTPAAVHKSLQRTIATIKEQNIPFKVPYANQSIARLETIHTILYLMFNEGYNASIDTELIRKDLCLESARLTRILAESQTGTHDTWALLSLMYFNIARFESRLDAEGNLILLKDQDRTLWDESFIQFGFHCLKQSKGQQLSRYHLEAGIASIHCSYTSYEETNWEEILYFYDKLTELNPSPIIALNRAVTIANLKGPQEGLDTLDQITDQQTLSQYHLFHATKGDFEFQLAHYENAKAAYQKAFNMTKVTAEKKLLKKKIISCEKMIG</sequence>
<dbReference type="InterPro" id="IPR007627">
    <property type="entry name" value="RNA_pol_sigma70_r2"/>
</dbReference>
<dbReference type="SUPFAM" id="SSF48452">
    <property type="entry name" value="TPR-like"/>
    <property type="match status" value="1"/>
</dbReference>
<dbReference type="Proteomes" id="UP001172082">
    <property type="component" value="Unassembled WGS sequence"/>
</dbReference>
<dbReference type="Pfam" id="PF04542">
    <property type="entry name" value="Sigma70_r2"/>
    <property type="match status" value="1"/>
</dbReference>
<proteinExistence type="predicted"/>
<dbReference type="RefSeq" id="WP_346755495.1">
    <property type="nucleotide sequence ID" value="NZ_JAUJEA010000019.1"/>
</dbReference>
<dbReference type="PANTHER" id="PTHR47756">
    <property type="entry name" value="BLL6612 PROTEIN-RELATED"/>
    <property type="match status" value="1"/>
</dbReference>
<name>A0ABT8L0Y1_9BACT</name>
<dbReference type="NCBIfam" id="TIGR02937">
    <property type="entry name" value="sigma70-ECF"/>
    <property type="match status" value="1"/>
</dbReference>
<dbReference type="SUPFAM" id="SSF88946">
    <property type="entry name" value="Sigma2 domain of RNA polymerase sigma factors"/>
    <property type="match status" value="1"/>
</dbReference>
<dbReference type="InterPro" id="IPR013324">
    <property type="entry name" value="RNA_pol_sigma_r3/r4-like"/>
</dbReference>
<reference evidence="3" key="1">
    <citation type="submission" date="2023-06" db="EMBL/GenBank/DDBJ databases">
        <title>Genomic of Parafulvivirga corallium.</title>
        <authorList>
            <person name="Wang G."/>
        </authorList>
    </citation>
    <scope>NUCLEOTIDE SEQUENCE</scope>
    <source>
        <strain evidence="3">BMA10</strain>
    </source>
</reference>
<gene>
    <name evidence="3" type="ORF">QQ008_29085</name>
</gene>
<evidence type="ECO:0000313" key="4">
    <source>
        <dbReference type="Proteomes" id="UP001172082"/>
    </source>
</evidence>
<evidence type="ECO:0000259" key="1">
    <source>
        <dbReference type="Pfam" id="PF04542"/>
    </source>
</evidence>
<protein>
    <submittedName>
        <fullName evidence="3">Sigma-70 family RNA polymerase sigma factor</fullName>
    </submittedName>
</protein>
<keyword evidence="4" id="KW-1185">Reference proteome</keyword>
<dbReference type="InterPro" id="IPR013325">
    <property type="entry name" value="RNA_pol_sigma_r2"/>
</dbReference>
<evidence type="ECO:0000313" key="3">
    <source>
        <dbReference type="EMBL" id="MDN5205473.1"/>
    </source>
</evidence>
<dbReference type="Pfam" id="PF20239">
    <property type="entry name" value="DUF6596"/>
    <property type="match status" value="1"/>
</dbReference>